<dbReference type="InterPro" id="IPR042185">
    <property type="entry name" value="Serpin_sf_2"/>
</dbReference>
<dbReference type="GO" id="GO:0015667">
    <property type="term" value="F:site-specific DNA-methyltransferase (cytosine-N4-specific) activity"/>
    <property type="evidence" value="ECO:0007669"/>
    <property type="project" value="InterPro"/>
</dbReference>
<evidence type="ECO:0000256" key="6">
    <source>
        <dbReference type="ARBA" id="ARBA00022900"/>
    </source>
</evidence>
<feature type="domain" description="Serpin" evidence="9">
    <location>
        <begin position="62"/>
        <end position="578"/>
    </location>
</feature>
<dbReference type="PROSITE" id="PS00093">
    <property type="entry name" value="N4_MTASE"/>
    <property type="match status" value="1"/>
</dbReference>
<dbReference type="SMART" id="SM00093">
    <property type="entry name" value="SERPIN"/>
    <property type="match status" value="1"/>
</dbReference>
<dbReference type="OrthoDB" id="8179360at2759"/>
<keyword evidence="3" id="KW-0646">Protease inhibitor</keyword>
<dbReference type="InterPro" id="IPR042178">
    <property type="entry name" value="Serpin_sf_1"/>
</dbReference>
<keyword evidence="2" id="KW-0808">Transferase</keyword>
<dbReference type="Proteomes" id="UP000838878">
    <property type="component" value="Chromosome 3"/>
</dbReference>
<evidence type="ECO:0000256" key="2">
    <source>
        <dbReference type="ARBA" id="ARBA00022679"/>
    </source>
</evidence>
<evidence type="ECO:0000256" key="5">
    <source>
        <dbReference type="ARBA" id="ARBA00022747"/>
    </source>
</evidence>
<dbReference type="Gene3D" id="3.30.497.10">
    <property type="entry name" value="Antithrombin, subunit I, domain 2"/>
    <property type="match status" value="2"/>
</dbReference>
<keyword evidence="1" id="KW-0489">Methyltransferase</keyword>
<feature type="non-terminal residue" evidence="10">
    <location>
        <position position="584"/>
    </location>
</feature>
<dbReference type="AlphaFoldDB" id="A0A8J9YE31"/>
<gene>
    <name evidence="10" type="ORF">BINO364_LOCUS8754</name>
</gene>
<dbReference type="Pfam" id="PF00079">
    <property type="entry name" value="Serpin"/>
    <property type="match status" value="2"/>
</dbReference>
<feature type="compositionally biased region" description="Low complexity" evidence="8">
    <location>
        <begin position="305"/>
        <end position="329"/>
    </location>
</feature>
<dbReference type="InterPro" id="IPR000215">
    <property type="entry name" value="Serpin_fam"/>
</dbReference>
<keyword evidence="4" id="KW-0949">S-adenosyl-L-methionine</keyword>
<dbReference type="GO" id="GO:0003677">
    <property type="term" value="F:DNA binding"/>
    <property type="evidence" value="ECO:0007669"/>
    <property type="project" value="InterPro"/>
</dbReference>
<dbReference type="GO" id="GO:0032259">
    <property type="term" value="P:methylation"/>
    <property type="evidence" value="ECO:0007669"/>
    <property type="project" value="UniProtKB-KW"/>
</dbReference>
<proteinExistence type="inferred from homology"/>
<keyword evidence="6" id="KW-0722">Serine protease inhibitor</keyword>
<comment type="similarity">
    <text evidence="7">Belongs to the serpin family.</text>
</comment>
<dbReference type="EMBL" id="OV170223">
    <property type="protein sequence ID" value="CAH0722866.1"/>
    <property type="molecule type" value="Genomic_DNA"/>
</dbReference>
<sequence>MIRLGRSHFIECANLSRFIYILAIVKLVVSTEYGIPIEIKLWDSKRTPLAHMVDVTNEFGIKVLAEHNFLNDNNIAFSPYGLMGILVALYEGVEGESSYQIQRSLQLPWNRNVMRIGFRDIHRTLKTYFIPEEGFLAGLALNNENVTFNESYKKILRFYGFDLDMETSTTSPVQATNSTQPSSGVDITSVSSASGSAETSTEGVTSREDPSTVKTTEGIKVENTLKPSAETVTKLMDTEQNSENTTTTVTTVTITPMTSSQVSTESVTATSGSTVGTETEITTAQMMTTTETTVLSTTGDNSTATQTNESEVSSTSTTEMVTEQTSTTLTTDASTMETTMGTTSSLETLQRRKKSVDFLFTSPPYADDYLVYRSFDIGYEVPEQHVDDDTMFLVNGLRNIQVTYMQYDSMLDYAYLPHLEASALRLPLDSERYYLLVVLPLRRGSGELSRLLGRMARESDLSDVYAALHPRRVKAVVPSFTVKGHISLTTDLQKLGIRDVFEPRQHDFTTMTPQPGVYVRSIEQAVSVAIRKYQPDDVKNRYLNSQNPVVFSATHPFLYFVMDSNIHVALMAGKMVDPLNTRVL</sequence>
<organism evidence="10 11">
    <name type="scientific">Brenthis ino</name>
    <name type="common">lesser marbled fritillary</name>
    <dbReference type="NCBI Taxonomy" id="405034"/>
    <lineage>
        <taxon>Eukaryota</taxon>
        <taxon>Metazoa</taxon>
        <taxon>Ecdysozoa</taxon>
        <taxon>Arthropoda</taxon>
        <taxon>Hexapoda</taxon>
        <taxon>Insecta</taxon>
        <taxon>Pterygota</taxon>
        <taxon>Neoptera</taxon>
        <taxon>Endopterygota</taxon>
        <taxon>Lepidoptera</taxon>
        <taxon>Glossata</taxon>
        <taxon>Ditrysia</taxon>
        <taxon>Papilionoidea</taxon>
        <taxon>Nymphalidae</taxon>
        <taxon>Heliconiinae</taxon>
        <taxon>Argynnini</taxon>
        <taxon>Brenthis</taxon>
    </lineage>
</organism>
<dbReference type="PANTHER" id="PTHR11461:SF130">
    <property type="entry name" value="SERPIN 85F"/>
    <property type="match status" value="1"/>
</dbReference>
<evidence type="ECO:0000313" key="11">
    <source>
        <dbReference type="Proteomes" id="UP000838878"/>
    </source>
</evidence>
<dbReference type="SUPFAM" id="SSF56574">
    <property type="entry name" value="Serpins"/>
    <property type="match status" value="1"/>
</dbReference>
<dbReference type="Gene3D" id="2.30.39.10">
    <property type="entry name" value="Alpha-1-antitrypsin, domain 1"/>
    <property type="match status" value="1"/>
</dbReference>
<accession>A0A8J9YE31</accession>
<feature type="compositionally biased region" description="Polar residues" evidence="8">
    <location>
        <begin position="169"/>
        <end position="190"/>
    </location>
</feature>
<dbReference type="GO" id="GO:0005615">
    <property type="term" value="C:extracellular space"/>
    <property type="evidence" value="ECO:0007669"/>
    <property type="project" value="InterPro"/>
</dbReference>
<evidence type="ECO:0000259" key="9">
    <source>
        <dbReference type="SMART" id="SM00093"/>
    </source>
</evidence>
<name>A0A8J9YE31_9NEOP</name>
<evidence type="ECO:0000256" key="4">
    <source>
        <dbReference type="ARBA" id="ARBA00022691"/>
    </source>
</evidence>
<dbReference type="InterPro" id="IPR017985">
    <property type="entry name" value="MeTrfase_CN4_CS"/>
</dbReference>
<feature type="region of interest" description="Disordered" evidence="8">
    <location>
        <begin position="169"/>
        <end position="215"/>
    </location>
</feature>
<reference evidence="10" key="1">
    <citation type="submission" date="2021-12" db="EMBL/GenBank/DDBJ databases">
        <authorList>
            <person name="Martin H S."/>
        </authorList>
    </citation>
    <scope>NUCLEOTIDE SEQUENCE</scope>
</reference>
<evidence type="ECO:0000256" key="8">
    <source>
        <dbReference type="SAM" id="MobiDB-lite"/>
    </source>
</evidence>
<keyword evidence="11" id="KW-1185">Reference proteome</keyword>
<evidence type="ECO:0000256" key="7">
    <source>
        <dbReference type="RuleBase" id="RU000411"/>
    </source>
</evidence>
<feature type="compositionally biased region" description="Low complexity" evidence="8">
    <location>
        <begin position="191"/>
        <end position="203"/>
    </location>
</feature>
<keyword evidence="5" id="KW-0680">Restriction system</keyword>
<dbReference type="GO" id="GO:0004867">
    <property type="term" value="F:serine-type endopeptidase inhibitor activity"/>
    <property type="evidence" value="ECO:0007669"/>
    <property type="project" value="UniProtKB-KW"/>
</dbReference>
<feature type="region of interest" description="Disordered" evidence="8">
    <location>
        <begin position="296"/>
        <end position="329"/>
    </location>
</feature>
<evidence type="ECO:0000313" key="10">
    <source>
        <dbReference type="EMBL" id="CAH0722866.1"/>
    </source>
</evidence>
<evidence type="ECO:0000256" key="1">
    <source>
        <dbReference type="ARBA" id="ARBA00022603"/>
    </source>
</evidence>
<evidence type="ECO:0000256" key="3">
    <source>
        <dbReference type="ARBA" id="ARBA00022690"/>
    </source>
</evidence>
<dbReference type="GO" id="GO:0009307">
    <property type="term" value="P:DNA restriction-modification system"/>
    <property type="evidence" value="ECO:0007669"/>
    <property type="project" value="UniProtKB-KW"/>
</dbReference>
<dbReference type="InterPro" id="IPR023796">
    <property type="entry name" value="Serpin_dom"/>
</dbReference>
<dbReference type="PANTHER" id="PTHR11461">
    <property type="entry name" value="SERINE PROTEASE INHIBITOR, SERPIN"/>
    <property type="match status" value="1"/>
</dbReference>
<protein>
    <recommendedName>
        <fullName evidence="9">Serpin domain-containing protein</fullName>
    </recommendedName>
</protein>
<dbReference type="InterPro" id="IPR036186">
    <property type="entry name" value="Serpin_sf"/>
</dbReference>